<reference evidence="1 2" key="1">
    <citation type="submission" date="2015-01" db="EMBL/GenBank/DDBJ databases">
        <title>Evolution of Trichinella species and genotypes.</title>
        <authorList>
            <person name="Korhonen P.K."/>
            <person name="Edoardo P."/>
            <person name="Giuseppe L.R."/>
            <person name="Gasser R.B."/>
        </authorList>
    </citation>
    <scope>NUCLEOTIDE SEQUENCE [LARGE SCALE GENOMIC DNA]</scope>
    <source>
        <strain evidence="1">ISS120</strain>
    </source>
</reference>
<gene>
    <name evidence="1" type="ORF">T03_9702</name>
</gene>
<name>A0A0V1AZP6_TRIBR</name>
<comment type="caution">
    <text evidence="1">The sequence shown here is derived from an EMBL/GenBank/DDBJ whole genome shotgun (WGS) entry which is preliminary data.</text>
</comment>
<dbReference type="AlphaFoldDB" id="A0A0V1AZP6"/>
<dbReference type="EMBL" id="JYDI01001471">
    <property type="protein sequence ID" value="KRY30213.1"/>
    <property type="molecule type" value="Genomic_DNA"/>
</dbReference>
<evidence type="ECO:0000313" key="1">
    <source>
        <dbReference type="EMBL" id="KRY30213.1"/>
    </source>
</evidence>
<accession>A0A0V1AZP6</accession>
<protein>
    <submittedName>
        <fullName evidence="1">Uncharacterized protein</fullName>
    </submittedName>
</protein>
<keyword evidence="2" id="KW-1185">Reference proteome</keyword>
<evidence type="ECO:0000313" key="2">
    <source>
        <dbReference type="Proteomes" id="UP000054653"/>
    </source>
</evidence>
<organism evidence="1 2">
    <name type="scientific">Trichinella britovi</name>
    <name type="common">Parasitic roundworm</name>
    <dbReference type="NCBI Taxonomy" id="45882"/>
    <lineage>
        <taxon>Eukaryota</taxon>
        <taxon>Metazoa</taxon>
        <taxon>Ecdysozoa</taxon>
        <taxon>Nematoda</taxon>
        <taxon>Enoplea</taxon>
        <taxon>Dorylaimia</taxon>
        <taxon>Trichinellida</taxon>
        <taxon>Trichinellidae</taxon>
        <taxon>Trichinella</taxon>
    </lineage>
</organism>
<sequence>MIICACVIHRRREVTKYSEDLSGTCNICMTV</sequence>
<dbReference type="Proteomes" id="UP000054653">
    <property type="component" value="Unassembled WGS sequence"/>
</dbReference>
<proteinExistence type="predicted"/>